<comment type="caution">
    <text evidence="1">The sequence shown here is derived from an EMBL/GenBank/DDBJ whole genome shotgun (WGS) entry which is preliminary data.</text>
</comment>
<proteinExistence type="predicted"/>
<dbReference type="Proteomes" id="UP000823388">
    <property type="component" value="Chromosome 2N"/>
</dbReference>
<evidence type="ECO:0000313" key="1">
    <source>
        <dbReference type="EMBL" id="KAG2634890.1"/>
    </source>
</evidence>
<accession>A0A8T0VI22</accession>
<keyword evidence="2" id="KW-1185">Reference proteome</keyword>
<protein>
    <submittedName>
        <fullName evidence="1">Uncharacterized protein</fullName>
    </submittedName>
</protein>
<organism evidence="1 2">
    <name type="scientific">Panicum virgatum</name>
    <name type="common">Blackwell switchgrass</name>
    <dbReference type="NCBI Taxonomy" id="38727"/>
    <lineage>
        <taxon>Eukaryota</taxon>
        <taxon>Viridiplantae</taxon>
        <taxon>Streptophyta</taxon>
        <taxon>Embryophyta</taxon>
        <taxon>Tracheophyta</taxon>
        <taxon>Spermatophyta</taxon>
        <taxon>Magnoliopsida</taxon>
        <taxon>Liliopsida</taxon>
        <taxon>Poales</taxon>
        <taxon>Poaceae</taxon>
        <taxon>PACMAD clade</taxon>
        <taxon>Panicoideae</taxon>
        <taxon>Panicodae</taxon>
        <taxon>Paniceae</taxon>
        <taxon>Panicinae</taxon>
        <taxon>Panicum</taxon>
        <taxon>Panicum sect. Hiantes</taxon>
    </lineage>
</organism>
<dbReference type="EMBL" id="CM029040">
    <property type="protein sequence ID" value="KAG2634890.1"/>
    <property type="molecule type" value="Genomic_DNA"/>
</dbReference>
<evidence type="ECO:0000313" key="2">
    <source>
        <dbReference type="Proteomes" id="UP000823388"/>
    </source>
</evidence>
<dbReference type="AlphaFoldDB" id="A0A8T0VI22"/>
<sequence>MLHRASRSASLDDATAAAEAVELEGHGAGRPRVDQDTRLNYRALELRTPANQRIDITEIRNHPCFRENHPADLMEQWTTTQCVTGII</sequence>
<reference evidence="1" key="1">
    <citation type="submission" date="2020-05" db="EMBL/GenBank/DDBJ databases">
        <title>WGS assembly of Panicum virgatum.</title>
        <authorList>
            <person name="Lovell J.T."/>
            <person name="Jenkins J."/>
            <person name="Shu S."/>
            <person name="Juenger T.E."/>
            <person name="Schmutz J."/>
        </authorList>
    </citation>
    <scope>NUCLEOTIDE SEQUENCE</scope>
    <source>
        <strain evidence="1">AP13</strain>
    </source>
</reference>
<name>A0A8T0VI22_PANVG</name>
<gene>
    <name evidence="1" type="ORF">PVAP13_2NG324306</name>
</gene>